<name>A0AAN6YYF8_9PEZI</name>
<dbReference type="EMBL" id="MU853259">
    <property type="protein sequence ID" value="KAK4118820.1"/>
    <property type="molecule type" value="Genomic_DNA"/>
</dbReference>
<keyword evidence="3" id="KW-1185">Reference proteome</keyword>
<keyword evidence="1" id="KW-0812">Transmembrane</keyword>
<feature type="transmembrane region" description="Helical" evidence="1">
    <location>
        <begin position="34"/>
        <end position="54"/>
    </location>
</feature>
<comment type="caution">
    <text evidence="2">The sequence shown here is derived from an EMBL/GenBank/DDBJ whole genome shotgun (WGS) entry which is preliminary data.</text>
</comment>
<keyword evidence="1" id="KW-0472">Membrane</keyword>
<dbReference type="Proteomes" id="UP001302602">
    <property type="component" value="Unassembled WGS sequence"/>
</dbReference>
<gene>
    <name evidence="2" type="ORF">N657DRAFT_326394</name>
</gene>
<sequence>MFSVRRYTTNTLQNKPTNHSRFDDFSTSIQCPQLLAFSVSFLLFLLCLIFPPPFSSRDCSTSNRGRHRTCNFYNENCLTPPVHAAIDSISTSNIWLRLSCWSSYLHPQMLCNHSSDRGVALLNPASWQTQKPHFT</sequence>
<keyword evidence="1" id="KW-1133">Transmembrane helix</keyword>
<reference evidence="2" key="1">
    <citation type="journal article" date="2023" name="Mol. Phylogenet. Evol.">
        <title>Genome-scale phylogeny and comparative genomics of the fungal order Sordariales.</title>
        <authorList>
            <person name="Hensen N."/>
            <person name="Bonometti L."/>
            <person name="Westerberg I."/>
            <person name="Brannstrom I.O."/>
            <person name="Guillou S."/>
            <person name="Cros-Aarteil S."/>
            <person name="Calhoun S."/>
            <person name="Haridas S."/>
            <person name="Kuo A."/>
            <person name="Mondo S."/>
            <person name="Pangilinan J."/>
            <person name="Riley R."/>
            <person name="LaButti K."/>
            <person name="Andreopoulos B."/>
            <person name="Lipzen A."/>
            <person name="Chen C."/>
            <person name="Yan M."/>
            <person name="Daum C."/>
            <person name="Ng V."/>
            <person name="Clum A."/>
            <person name="Steindorff A."/>
            <person name="Ohm R.A."/>
            <person name="Martin F."/>
            <person name="Silar P."/>
            <person name="Natvig D.O."/>
            <person name="Lalanne C."/>
            <person name="Gautier V."/>
            <person name="Ament-Velasquez S.L."/>
            <person name="Kruys A."/>
            <person name="Hutchinson M.I."/>
            <person name="Powell A.J."/>
            <person name="Barry K."/>
            <person name="Miller A.N."/>
            <person name="Grigoriev I.V."/>
            <person name="Debuchy R."/>
            <person name="Gladieux P."/>
            <person name="Hiltunen Thoren M."/>
            <person name="Johannesson H."/>
        </authorList>
    </citation>
    <scope>NUCLEOTIDE SEQUENCE</scope>
    <source>
        <strain evidence="2">CBS 731.68</strain>
    </source>
</reference>
<organism evidence="2 3">
    <name type="scientific">Parathielavia appendiculata</name>
    <dbReference type="NCBI Taxonomy" id="2587402"/>
    <lineage>
        <taxon>Eukaryota</taxon>
        <taxon>Fungi</taxon>
        <taxon>Dikarya</taxon>
        <taxon>Ascomycota</taxon>
        <taxon>Pezizomycotina</taxon>
        <taxon>Sordariomycetes</taxon>
        <taxon>Sordariomycetidae</taxon>
        <taxon>Sordariales</taxon>
        <taxon>Chaetomiaceae</taxon>
        <taxon>Parathielavia</taxon>
    </lineage>
</organism>
<proteinExistence type="predicted"/>
<accession>A0AAN6YYF8</accession>
<dbReference type="GeneID" id="87823599"/>
<evidence type="ECO:0000256" key="1">
    <source>
        <dbReference type="SAM" id="Phobius"/>
    </source>
</evidence>
<evidence type="ECO:0000313" key="3">
    <source>
        <dbReference type="Proteomes" id="UP001302602"/>
    </source>
</evidence>
<reference evidence="2" key="2">
    <citation type="submission" date="2023-05" db="EMBL/GenBank/DDBJ databases">
        <authorList>
            <consortium name="Lawrence Berkeley National Laboratory"/>
            <person name="Steindorff A."/>
            <person name="Hensen N."/>
            <person name="Bonometti L."/>
            <person name="Westerberg I."/>
            <person name="Brannstrom I.O."/>
            <person name="Guillou S."/>
            <person name="Cros-Aarteil S."/>
            <person name="Calhoun S."/>
            <person name="Haridas S."/>
            <person name="Kuo A."/>
            <person name="Mondo S."/>
            <person name="Pangilinan J."/>
            <person name="Riley R."/>
            <person name="Labutti K."/>
            <person name="Andreopoulos B."/>
            <person name="Lipzen A."/>
            <person name="Chen C."/>
            <person name="Yanf M."/>
            <person name="Daum C."/>
            <person name="Ng V."/>
            <person name="Clum A."/>
            <person name="Ohm R."/>
            <person name="Martin F."/>
            <person name="Silar P."/>
            <person name="Natvig D."/>
            <person name="Lalanne C."/>
            <person name="Gautier V."/>
            <person name="Ament-Velasquez S.L."/>
            <person name="Kruys A."/>
            <person name="Hutchinson M.I."/>
            <person name="Powell A.J."/>
            <person name="Barry K."/>
            <person name="Miller A.N."/>
            <person name="Grigoriev I.V."/>
            <person name="Debuchy R."/>
            <person name="Gladieux P."/>
            <person name="Thoren M.H."/>
            <person name="Johannesson H."/>
        </authorList>
    </citation>
    <scope>NUCLEOTIDE SEQUENCE</scope>
    <source>
        <strain evidence="2">CBS 731.68</strain>
    </source>
</reference>
<evidence type="ECO:0000313" key="2">
    <source>
        <dbReference type="EMBL" id="KAK4118820.1"/>
    </source>
</evidence>
<dbReference type="RefSeq" id="XP_062642593.1">
    <property type="nucleotide sequence ID" value="XM_062786829.1"/>
</dbReference>
<protein>
    <submittedName>
        <fullName evidence="2">Uncharacterized protein</fullName>
    </submittedName>
</protein>
<dbReference type="AlphaFoldDB" id="A0AAN6YYF8"/>